<accession>A0A934IJN3</accession>
<organism evidence="9 10">
    <name type="scientific">Acuticoccus mangrovi</name>
    <dbReference type="NCBI Taxonomy" id="2796142"/>
    <lineage>
        <taxon>Bacteria</taxon>
        <taxon>Pseudomonadati</taxon>
        <taxon>Pseudomonadota</taxon>
        <taxon>Alphaproteobacteria</taxon>
        <taxon>Hyphomicrobiales</taxon>
        <taxon>Amorphaceae</taxon>
        <taxon>Acuticoccus</taxon>
    </lineage>
</organism>
<dbReference type="PANTHER" id="PTHR30287:SF1">
    <property type="entry name" value="INNER MEMBRANE PROTEIN"/>
    <property type="match status" value="1"/>
</dbReference>
<feature type="transmembrane region" description="Helical" evidence="6">
    <location>
        <begin position="263"/>
        <end position="287"/>
    </location>
</feature>
<keyword evidence="10" id="KW-1185">Reference proteome</keyword>
<dbReference type="Pfam" id="PF12704">
    <property type="entry name" value="MacB_PCD"/>
    <property type="match status" value="1"/>
</dbReference>
<comment type="caution">
    <text evidence="9">The sequence shown here is derived from an EMBL/GenBank/DDBJ whole genome shotgun (WGS) entry which is preliminary data.</text>
</comment>
<feature type="domain" description="ABC3 transporter permease C-terminal" evidence="7">
    <location>
        <begin position="267"/>
        <end position="382"/>
    </location>
</feature>
<comment type="subcellular location">
    <subcellularLocation>
        <location evidence="1">Cell membrane</location>
        <topology evidence="1">Multi-pass membrane protein</topology>
    </subcellularLocation>
</comment>
<evidence type="ECO:0000259" key="7">
    <source>
        <dbReference type="Pfam" id="PF02687"/>
    </source>
</evidence>
<dbReference type="Proteomes" id="UP000609531">
    <property type="component" value="Unassembled WGS sequence"/>
</dbReference>
<feature type="transmembrane region" description="Helical" evidence="6">
    <location>
        <begin position="308"/>
        <end position="341"/>
    </location>
</feature>
<dbReference type="PANTHER" id="PTHR30287">
    <property type="entry name" value="MEMBRANE COMPONENT OF PREDICTED ABC SUPERFAMILY METABOLITE UPTAKE TRANSPORTER"/>
    <property type="match status" value="1"/>
</dbReference>
<evidence type="ECO:0000256" key="5">
    <source>
        <dbReference type="ARBA" id="ARBA00023136"/>
    </source>
</evidence>
<proteinExistence type="predicted"/>
<evidence type="ECO:0000256" key="2">
    <source>
        <dbReference type="ARBA" id="ARBA00022475"/>
    </source>
</evidence>
<feature type="transmembrane region" description="Helical" evidence="6">
    <location>
        <begin position="429"/>
        <end position="453"/>
    </location>
</feature>
<feature type="transmembrane region" description="Helical" evidence="6">
    <location>
        <begin position="21"/>
        <end position="42"/>
    </location>
</feature>
<dbReference type="EMBL" id="JAEKJA010000021">
    <property type="protein sequence ID" value="MBJ3777919.1"/>
    <property type="molecule type" value="Genomic_DNA"/>
</dbReference>
<keyword evidence="2" id="KW-1003">Cell membrane</keyword>
<feature type="domain" description="ABC3 transporter permease C-terminal" evidence="7">
    <location>
        <begin position="724"/>
        <end position="836"/>
    </location>
</feature>
<keyword evidence="5 6" id="KW-0472">Membrane</keyword>
<feature type="transmembrane region" description="Helical" evidence="6">
    <location>
        <begin position="770"/>
        <end position="798"/>
    </location>
</feature>
<keyword evidence="4 6" id="KW-1133">Transmembrane helix</keyword>
<feature type="transmembrane region" description="Helical" evidence="6">
    <location>
        <begin position="474"/>
        <end position="498"/>
    </location>
</feature>
<evidence type="ECO:0000256" key="1">
    <source>
        <dbReference type="ARBA" id="ARBA00004651"/>
    </source>
</evidence>
<feature type="transmembrane region" description="Helical" evidence="6">
    <location>
        <begin position="719"/>
        <end position="742"/>
    </location>
</feature>
<sequence length="844" mass="88586">MRLPLVVRFALREMRGGLRGFYVFIACIALGTGTIAAVNSLASGLGDSIRAEGQALLGGDIAFSLIHRRASEDELSFLEKAGRLTTVATLRAMARPPDGRQTLVEVKGVDDAYPLYGDLELRSGRPLAADFADAGEVIPVVVDASLLTTAGLSIGDEFGLGRLTVRVADVITREPDKLSGGIAFGPRVLMPIEALDASGLVATGSLVRWGYRIAGTDRPMSEAEIEATIAAAREAFPTAGWRIETRNEAAPQLRRSIDSFAQFLTLVGLTSLAVGGVGVANAVRAYLARKRTSIATFRSLGASRGFVVRLYLVQIMMLASIGVVAGLLLGAVGPPIAAFALRDFLPVSALFSIFPADLLLAAVYGLLTAVTFALWPLGRAYAIRPSALFRDDPAPVAGGGRIFLALTSVSAALLCGLAIAAAYDPLLALFYVLGAGAVFVVLRVIAGAIMAAARQLPRSRSVVVRLAVANIHRRGALTPTVTLSLGLSLTLLVTLALVDGNLRHTLTSSLPAEAPSFFFIDIQNEELDGFLQLLNDVAQGGDVRSQPMLRGRIVAINGVAAEDWPETEASWVLRGDRGITYAAELPADSRLVAGRWWPPEGAEGNEVSFAAGLAEELGVGVGDRLRVNVLGREVEATITNLRTVDWETLSINFVMVFSPNVFAGAPHAHLATLTFPEGGEDALELAVLKRVSEAYPTVTSIRVKEALEAVNGVISDLALAVRAAAGVTLLSAMLVLAGTLAASHRSRIYDAVILKTLGARRRVLLEAYSLEYALLGLASAVFGVLAGTAGAVAITVGLMDLSFVFLPVSAIGAVVVAVVVTVGLGLVGTWRALNEAPAAVLRDL</sequence>
<feature type="transmembrane region" description="Helical" evidence="6">
    <location>
        <begin position="402"/>
        <end position="423"/>
    </location>
</feature>
<dbReference type="InterPro" id="IPR025857">
    <property type="entry name" value="MacB_PCD"/>
</dbReference>
<feature type="transmembrane region" description="Helical" evidence="6">
    <location>
        <begin position="804"/>
        <end position="827"/>
    </location>
</feature>
<protein>
    <submittedName>
        <fullName evidence="9">FtsX-like permease family protein</fullName>
    </submittedName>
</protein>
<feature type="domain" description="MacB-like periplasmic core" evidence="8">
    <location>
        <begin position="25"/>
        <end position="198"/>
    </location>
</feature>
<evidence type="ECO:0000313" key="10">
    <source>
        <dbReference type="Proteomes" id="UP000609531"/>
    </source>
</evidence>
<feature type="transmembrane region" description="Helical" evidence="6">
    <location>
        <begin position="361"/>
        <end position="382"/>
    </location>
</feature>
<evidence type="ECO:0000313" key="9">
    <source>
        <dbReference type="EMBL" id="MBJ3777919.1"/>
    </source>
</evidence>
<dbReference type="GO" id="GO:0005886">
    <property type="term" value="C:plasma membrane"/>
    <property type="evidence" value="ECO:0007669"/>
    <property type="project" value="UniProtKB-SubCell"/>
</dbReference>
<evidence type="ECO:0000256" key="4">
    <source>
        <dbReference type="ARBA" id="ARBA00022989"/>
    </source>
</evidence>
<dbReference type="InterPro" id="IPR038766">
    <property type="entry name" value="Membrane_comp_ABC_pdt"/>
</dbReference>
<evidence type="ECO:0000256" key="3">
    <source>
        <dbReference type="ARBA" id="ARBA00022692"/>
    </source>
</evidence>
<dbReference type="InterPro" id="IPR003838">
    <property type="entry name" value="ABC3_permease_C"/>
</dbReference>
<dbReference type="AlphaFoldDB" id="A0A934IJN3"/>
<reference evidence="9" key="1">
    <citation type="submission" date="2020-12" db="EMBL/GenBank/DDBJ databases">
        <title>Bacterial taxonomy.</title>
        <authorList>
            <person name="Pan X."/>
        </authorList>
    </citation>
    <scope>NUCLEOTIDE SEQUENCE</scope>
    <source>
        <strain evidence="9">B2012</strain>
    </source>
</reference>
<dbReference type="Pfam" id="PF02687">
    <property type="entry name" value="FtsX"/>
    <property type="match status" value="2"/>
</dbReference>
<evidence type="ECO:0000256" key="6">
    <source>
        <dbReference type="SAM" id="Phobius"/>
    </source>
</evidence>
<evidence type="ECO:0000259" key="8">
    <source>
        <dbReference type="Pfam" id="PF12704"/>
    </source>
</evidence>
<name>A0A934IJN3_9HYPH</name>
<gene>
    <name evidence="9" type="ORF">JCR33_19615</name>
</gene>
<keyword evidence="3 6" id="KW-0812">Transmembrane</keyword>